<proteinExistence type="predicted"/>
<dbReference type="EMBL" id="JANHOG010000673">
    <property type="protein sequence ID" value="KAJ3552336.1"/>
    <property type="molecule type" value="Genomic_DNA"/>
</dbReference>
<dbReference type="Proteomes" id="UP001148662">
    <property type="component" value="Unassembled WGS sequence"/>
</dbReference>
<evidence type="ECO:0000313" key="2">
    <source>
        <dbReference type="Proteomes" id="UP001148662"/>
    </source>
</evidence>
<protein>
    <submittedName>
        <fullName evidence="1">Uncharacterized protein</fullName>
    </submittedName>
</protein>
<sequence length="157" mass="16623">MQNARPISTMTPRSTKHAGGLGQGRGSDARSMQRSGDRVCICLALQSLAPALSDAFVRGHQISGSSGLAQATRACVDPFGGLQYTFNLLSIGKCTGCTDIKAKHPHAVATNIGIRIEVMLLLRLGADSIGLCRCEAVDIRDAHLLRSPSSQPTRHTT</sequence>
<keyword evidence="2" id="KW-1185">Reference proteome</keyword>
<comment type="caution">
    <text evidence="1">The sequence shown here is derived from an EMBL/GenBank/DDBJ whole genome shotgun (WGS) entry which is preliminary data.</text>
</comment>
<gene>
    <name evidence="1" type="ORF">NM688_g4202</name>
</gene>
<name>A0ACC1T3B0_9APHY</name>
<organism evidence="1 2">
    <name type="scientific">Phlebia brevispora</name>
    <dbReference type="NCBI Taxonomy" id="194682"/>
    <lineage>
        <taxon>Eukaryota</taxon>
        <taxon>Fungi</taxon>
        <taxon>Dikarya</taxon>
        <taxon>Basidiomycota</taxon>
        <taxon>Agaricomycotina</taxon>
        <taxon>Agaricomycetes</taxon>
        <taxon>Polyporales</taxon>
        <taxon>Meruliaceae</taxon>
        <taxon>Phlebia</taxon>
    </lineage>
</organism>
<evidence type="ECO:0000313" key="1">
    <source>
        <dbReference type="EMBL" id="KAJ3552336.1"/>
    </source>
</evidence>
<accession>A0ACC1T3B0</accession>
<reference evidence="1" key="1">
    <citation type="submission" date="2022-07" db="EMBL/GenBank/DDBJ databases">
        <title>Genome Sequence of Phlebia brevispora.</title>
        <authorList>
            <person name="Buettner E."/>
        </authorList>
    </citation>
    <scope>NUCLEOTIDE SEQUENCE</scope>
    <source>
        <strain evidence="1">MPL23</strain>
    </source>
</reference>